<organism evidence="2">
    <name type="scientific">viral metagenome</name>
    <dbReference type="NCBI Taxonomy" id="1070528"/>
    <lineage>
        <taxon>unclassified sequences</taxon>
        <taxon>metagenomes</taxon>
        <taxon>organismal metagenomes</taxon>
    </lineage>
</organism>
<dbReference type="AlphaFoldDB" id="A0A6C0E443"/>
<evidence type="ECO:0000256" key="1">
    <source>
        <dbReference type="SAM" id="Phobius"/>
    </source>
</evidence>
<keyword evidence="1" id="KW-0472">Membrane</keyword>
<feature type="transmembrane region" description="Helical" evidence="1">
    <location>
        <begin position="6"/>
        <end position="29"/>
    </location>
</feature>
<keyword evidence="1" id="KW-0812">Transmembrane</keyword>
<name>A0A6C0E443_9ZZZZ</name>
<dbReference type="EMBL" id="MN739735">
    <property type="protein sequence ID" value="QHT23947.1"/>
    <property type="molecule type" value="Genomic_DNA"/>
</dbReference>
<reference evidence="2" key="1">
    <citation type="journal article" date="2020" name="Nature">
        <title>Giant virus diversity and host interactions through global metagenomics.</title>
        <authorList>
            <person name="Schulz F."/>
            <person name="Roux S."/>
            <person name="Paez-Espino D."/>
            <person name="Jungbluth S."/>
            <person name="Walsh D.A."/>
            <person name="Denef V.J."/>
            <person name="McMahon K.D."/>
            <person name="Konstantinidis K.T."/>
            <person name="Eloe-Fadrosh E.A."/>
            <person name="Kyrpides N.C."/>
            <person name="Woyke T."/>
        </authorList>
    </citation>
    <scope>NUCLEOTIDE SEQUENCE</scope>
    <source>
        <strain evidence="2">GVMAG-M-3300023179-132</strain>
    </source>
</reference>
<protein>
    <submittedName>
        <fullName evidence="2">Uncharacterized protein</fullName>
    </submittedName>
</protein>
<sequence length="80" mass="9126">MIGKMFFSYISVSAFIISFAVGLFFVYILGADIKKIHIYPSPENVNKVLYKDNADNCFQFIPNQVKCPKDKSKISDILIQ</sequence>
<proteinExistence type="predicted"/>
<keyword evidence="1" id="KW-1133">Transmembrane helix</keyword>
<accession>A0A6C0E443</accession>
<evidence type="ECO:0000313" key="2">
    <source>
        <dbReference type="EMBL" id="QHT23947.1"/>
    </source>
</evidence>